<evidence type="ECO:0000313" key="1">
    <source>
        <dbReference type="EMBL" id="GAA0575660.1"/>
    </source>
</evidence>
<reference evidence="2 3" key="2">
    <citation type="submission" date="2020-08" db="EMBL/GenBank/DDBJ databases">
        <title>Sequencing the genomes of 1000 actinobacteria strains.</title>
        <authorList>
            <person name="Klenk H.-P."/>
        </authorList>
    </citation>
    <scope>NUCLEOTIDE SEQUENCE [LARGE SCALE GENOMIC DNA]</scope>
    <source>
        <strain evidence="2 3">DSM 44772</strain>
    </source>
</reference>
<sequence length="410" mass="46611">MLEAAIGTIVGAAGIAISVLLGRGQAREAKHRKSIDNFLRVRHWLKTREQLLKETALREYSDHRGGDPNAPGLYRPEWAIDEPVPLEDLRFTLLPEPGNSPPHLDVLRRHWPLDSTGKPLDRYHEAVTAYDAPANWFNGTSYRLMGVEVTPEKHLTLSVTTMKYWDGFDSSAGLVFEAAERYRSTGGKSVSGPYRRRVRDPFNFTGRYCAIGFGVLTVRRAPSSSTFFLHRRDERVAIDTNITGFVPAGEFQPSDDSRLSLETDLDLWRAIMREYAEEFLGKEEVRLRTGAPIAYDRESPFRELQRARRQGSIRLFLLSLHLDPVSWHAQIRVICIINARTFDRIFAEMVSRNTEGMLELPSLHRRSAGPFQGWPLNEETVARYASDPSVGHSTRTCITKVWEHRIALGL</sequence>
<reference evidence="1 4" key="1">
    <citation type="journal article" date="2019" name="Int. J. Syst. Evol. Microbiol.">
        <title>The Global Catalogue of Microorganisms (GCM) 10K type strain sequencing project: providing services to taxonomists for standard genome sequencing and annotation.</title>
        <authorList>
            <consortium name="The Broad Institute Genomics Platform"/>
            <consortium name="The Broad Institute Genome Sequencing Center for Infectious Disease"/>
            <person name="Wu L."/>
            <person name="Ma J."/>
        </authorList>
    </citation>
    <scope>NUCLEOTIDE SEQUENCE [LARGE SCALE GENOMIC DNA]</scope>
    <source>
        <strain evidence="1 4">JCM 10667</strain>
    </source>
</reference>
<dbReference type="EMBL" id="JACHMV010000001">
    <property type="protein sequence ID" value="MBB4775871.1"/>
    <property type="molecule type" value="Genomic_DNA"/>
</dbReference>
<dbReference type="Proteomes" id="UP001501427">
    <property type="component" value="Unassembled WGS sequence"/>
</dbReference>
<dbReference type="Proteomes" id="UP000549343">
    <property type="component" value="Unassembled WGS sequence"/>
</dbReference>
<dbReference type="RefSeq" id="WP_184885405.1">
    <property type="nucleotide sequence ID" value="NZ_BAAAHD010000040.1"/>
</dbReference>
<organism evidence="2 3">
    <name type="scientific">Actinomadura livida</name>
    <dbReference type="NCBI Taxonomy" id="79909"/>
    <lineage>
        <taxon>Bacteria</taxon>
        <taxon>Bacillati</taxon>
        <taxon>Actinomycetota</taxon>
        <taxon>Actinomycetes</taxon>
        <taxon>Streptosporangiales</taxon>
        <taxon>Thermomonosporaceae</taxon>
        <taxon>Actinomadura</taxon>
    </lineage>
</organism>
<dbReference type="EMBL" id="BAAAHD010000040">
    <property type="protein sequence ID" value="GAA0575660.1"/>
    <property type="molecule type" value="Genomic_DNA"/>
</dbReference>
<comment type="caution">
    <text evidence="2">The sequence shown here is derived from an EMBL/GenBank/DDBJ whole genome shotgun (WGS) entry which is preliminary data.</text>
</comment>
<name>A0A7W7IEY5_9ACTN</name>
<protein>
    <submittedName>
        <fullName evidence="2">Uncharacterized protein</fullName>
    </submittedName>
</protein>
<gene>
    <name evidence="2" type="ORF">F4557_004289</name>
    <name evidence="1" type="ORF">GCM10009546_42710</name>
</gene>
<keyword evidence="4" id="KW-1185">Reference proteome</keyword>
<proteinExistence type="predicted"/>
<evidence type="ECO:0000313" key="3">
    <source>
        <dbReference type="Proteomes" id="UP000549343"/>
    </source>
</evidence>
<evidence type="ECO:0000313" key="4">
    <source>
        <dbReference type="Proteomes" id="UP001501427"/>
    </source>
</evidence>
<dbReference type="AlphaFoldDB" id="A0A7W7IEY5"/>
<evidence type="ECO:0000313" key="2">
    <source>
        <dbReference type="EMBL" id="MBB4775871.1"/>
    </source>
</evidence>
<accession>A0A7W7IEY5</accession>
<reference evidence="1" key="3">
    <citation type="submission" date="2023-12" db="EMBL/GenBank/DDBJ databases">
        <authorList>
            <person name="Sun Q."/>
            <person name="Inoue M."/>
        </authorList>
    </citation>
    <scope>NUCLEOTIDE SEQUENCE</scope>
    <source>
        <strain evidence="1">JCM 10667</strain>
    </source>
</reference>